<evidence type="ECO:0000313" key="9">
    <source>
        <dbReference type="Proteomes" id="UP000266287"/>
    </source>
</evidence>
<organism evidence="8 9">
    <name type="scientific">candidate division NPL-UPA2 bacterium Unc8</name>
    <dbReference type="NCBI Taxonomy" id="1980939"/>
    <lineage>
        <taxon>Bacteria</taxon>
    </lineage>
</organism>
<name>A0A399G136_UNCN2</name>
<evidence type="ECO:0000256" key="6">
    <source>
        <dbReference type="ARBA" id="ARBA00023136"/>
    </source>
</evidence>
<comment type="pathway">
    <text evidence="7">Protein modification; lipoprotein biosynthesis (diacylglyceryl transfer).</text>
</comment>
<keyword evidence="4 7" id="KW-0812">Transmembrane</keyword>
<dbReference type="Pfam" id="PF01790">
    <property type="entry name" value="LGT"/>
    <property type="match status" value="1"/>
</dbReference>
<keyword evidence="8" id="KW-0449">Lipoprotein</keyword>
<comment type="subcellular location">
    <subcellularLocation>
        <location evidence="7">Cell membrane</location>
        <topology evidence="7">Multi-pass membrane protein</topology>
    </subcellularLocation>
</comment>
<evidence type="ECO:0000256" key="3">
    <source>
        <dbReference type="ARBA" id="ARBA00022679"/>
    </source>
</evidence>
<feature type="transmembrane region" description="Helical" evidence="7">
    <location>
        <begin position="87"/>
        <end position="104"/>
    </location>
</feature>
<evidence type="ECO:0000313" key="8">
    <source>
        <dbReference type="EMBL" id="RII01083.1"/>
    </source>
</evidence>
<dbReference type="GO" id="GO:0042158">
    <property type="term" value="P:lipoprotein biosynthetic process"/>
    <property type="evidence" value="ECO:0007669"/>
    <property type="project" value="UniProtKB-UniRule"/>
</dbReference>
<dbReference type="AlphaFoldDB" id="A0A399G136"/>
<dbReference type="EMBL" id="NDHY01000001">
    <property type="protein sequence ID" value="RII01083.1"/>
    <property type="molecule type" value="Genomic_DNA"/>
</dbReference>
<sequence>MYPVIFRLGPLTVHSYGVMLAIAFLIGLFLSIRRAKAENIAPSIVVNLSVIILISGLIGARIFFILINLEYFLSHPSEIIMLHRGGLAFFGGLALASLSGFLYLRKVGPNPWKIVDLIIPYVVLGESIVRIGCFLNGCCYGTPTDLPWAVSFPPLSAAYAHFGSTPLHPAQLYQAAANFVIFLLLLRSRRRYDGEIFLIYLLLYALSRFFIGFLRGGG</sequence>
<comment type="catalytic activity">
    <reaction evidence="7">
        <text>L-cysteinyl-[prolipoprotein] + a 1,2-diacyl-sn-glycero-3-phospho-(1'-sn-glycerol) = an S-1,2-diacyl-sn-glyceryl-L-cysteinyl-[prolipoprotein] + sn-glycerol 1-phosphate + H(+)</text>
        <dbReference type="Rhea" id="RHEA:56712"/>
        <dbReference type="Rhea" id="RHEA-COMP:14679"/>
        <dbReference type="Rhea" id="RHEA-COMP:14680"/>
        <dbReference type="ChEBI" id="CHEBI:15378"/>
        <dbReference type="ChEBI" id="CHEBI:29950"/>
        <dbReference type="ChEBI" id="CHEBI:57685"/>
        <dbReference type="ChEBI" id="CHEBI:64716"/>
        <dbReference type="ChEBI" id="CHEBI:140658"/>
        <dbReference type="EC" id="2.5.1.145"/>
    </reaction>
</comment>
<comment type="caution">
    <text evidence="8">The sequence shown here is derived from an EMBL/GenBank/DDBJ whole genome shotgun (WGS) entry which is preliminary data.</text>
</comment>
<dbReference type="GO" id="GO:0008961">
    <property type="term" value="F:phosphatidylglycerol-prolipoprotein diacylglyceryl transferase activity"/>
    <property type="evidence" value="ECO:0007669"/>
    <property type="project" value="UniProtKB-UniRule"/>
</dbReference>
<dbReference type="EC" id="2.5.1.145" evidence="7"/>
<accession>A0A399G136</accession>
<evidence type="ECO:0000256" key="7">
    <source>
        <dbReference type="HAMAP-Rule" id="MF_01147"/>
    </source>
</evidence>
<comment type="similarity">
    <text evidence="1 7">Belongs to the Lgt family.</text>
</comment>
<dbReference type="Proteomes" id="UP000266287">
    <property type="component" value="Unassembled WGS sequence"/>
</dbReference>
<dbReference type="PANTHER" id="PTHR30589">
    <property type="entry name" value="PROLIPOPROTEIN DIACYLGLYCERYL TRANSFERASE"/>
    <property type="match status" value="1"/>
</dbReference>
<gene>
    <name evidence="7 8" type="primary">lgt</name>
    <name evidence="8" type="ORF">B9J77_00675</name>
</gene>
<keyword evidence="3 7" id="KW-0808">Transferase</keyword>
<keyword evidence="5 7" id="KW-1133">Transmembrane helix</keyword>
<feature type="transmembrane region" description="Helical" evidence="7">
    <location>
        <begin position="13"/>
        <end position="32"/>
    </location>
</feature>
<dbReference type="GO" id="GO:0005886">
    <property type="term" value="C:plasma membrane"/>
    <property type="evidence" value="ECO:0007669"/>
    <property type="project" value="UniProtKB-SubCell"/>
</dbReference>
<reference evidence="8 9" key="1">
    <citation type="submission" date="2018-08" db="EMBL/GenBank/DDBJ databases">
        <title>Draft genome of candidate division NPL-UPA2 bacterium Unc8 that adapted to ultra-basic serpentinizing groundwater.</title>
        <authorList>
            <person name="Ishii S."/>
            <person name="Suzuki S."/>
            <person name="Nealson K.H."/>
        </authorList>
    </citation>
    <scope>NUCLEOTIDE SEQUENCE [LARGE SCALE GENOMIC DNA]</scope>
    <source>
        <strain evidence="8">Unc8</strain>
    </source>
</reference>
<evidence type="ECO:0000256" key="5">
    <source>
        <dbReference type="ARBA" id="ARBA00022989"/>
    </source>
</evidence>
<proteinExistence type="inferred from homology"/>
<evidence type="ECO:0000256" key="1">
    <source>
        <dbReference type="ARBA" id="ARBA00007150"/>
    </source>
</evidence>
<dbReference type="InterPro" id="IPR001640">
    <property type="entry name" value="Lgt"/>
</dbReference>
<protein>
    <recommendedName>
        <fullName evidence="7">Phosphatidylglycerol--prolipoprotein diacylglyceryl transferase</fullName>
        <ecNumber evidence="7">2.5.1.145</ecNumber>
    </recommendedName>
</protein>
<feature type="transmembrane region" description="Helical" evidence="7">
    <location>
        <begin position="44"/>
        <end position="67"/>
    </location>
</feature>
<keyword evidence="6 7" id="KW-0472">Membrane</keyword>
<feature type="binding site" evidence="7">
    <location>
        <position position="130"/>
    </location>
    <ligand>
        <name>a 1,2-diacyl-sn-glycero-3-phospho-(1'-sn-glycerol)</name>
        <dbReference type="ChEBI" id="CHEBI:64716"/>
    </ligand>
</feature>
<evidence type="ECO:0000256" key="2">
    <source>
        <dbReference type="ARBA" id="ARBA00022475"/>
    </source>
</evidence>
<keyword evidence="2 7" id="KW-1003">Cell membrane</keyword>
<comment type="caution">
    <text evidence="7">Lacks conserved residue(s) required for the propagation of feature annotation.</text>
</comment>
<feature type="transmembrane region" description="Helical" evidence="7">
    <location>
        <begin position="196"/>
        <end position="214"/>
    </location>
</feature>
<dbReference type="PANTHER" id="PTHR30589:SF0">
    <property type="entry name" value="PHOSPHATIDYLGLYCEROL--PROLIPOPROTEIN DIACYLGLYCERYL TRANSFERASE"/>
    <property type="match status" value="1"/>
</dbReference>
<comment type="function">
    <text evidence="7">Catalyzes the transfer of the diacylglyceryl group from phosphatidylglycerol to the sulfhydryl group of the N-terminal cysteine of a prolipoprotein, the first step in the formation of mature lipoproteins.</text>
</comment>
<dbReference type="NCBIfam" id="TIGR00544">
    <property type="entry name" value="lgt"/>
    <property type="match status" value="1"/>
</dbReference>
<evidence type="ECO:0000256" key="4">
    <source>
        <dbReference type="ARBA" id="ARBA00022692"/>
    </source>
</evidence>
<dbReference type="HAMAP" id="MF_01147">
    <property type="entry name" value="Lgt"/>
    <property type="match status" value="1"/>
</dbReference>
<dbReference type="UniPathway" id="UPA00664"/>